<comment type="similarity">
    <text evidence="13 17">Belongs to the GARS family.</text>
</comment>
<dbReference type="RefSeq" id="WP_038411909.1">
    <property type="nucleotide sequence ID" value="NZ_CP009455.1"/>
</dbReference>
<evidence type="ECO:0000256" key="15">
    <source>
        <dbReference type="ARBA" id="ARBA00042864"/>
    </source>
</evidence>
<dbReference type="GO" id="GO:0009113">
    <property type="term" value="P:purine nucleobase biosynthetic process"/>
    <property type="evidence" value="ECO:0007669"/>
    <property type="project" value="InterPro"/>
</dbReference>
<evidence type="ECO:0000256" key="18">
    <source>
        <dbReference type="PROSITE-ProRule" id="PRU00409"/>
    </source>
</evidence>
<evidence type="ECO:0000256" key="9">
    <source>
        <dbReference type="ARBA" id="ARBA00022755"/>
    </source>
</evidence>
<dbReference type="PANTHER" id="PTHR43472:SF1">
    <property type="entry name" value="PHOSPHORIBOSYLAMINE--GLYCINE LIGASE, CHLOROPLASTIC"/>
    <property type="match status" value="1"/>
</dbReference>
<dbReference type="InterPro" id="IPR020561">
    <property type="entry name" value="PRibGlycinamid_synth_ATP-grasp"/>
</dbReference>
<evidence type="ECO:0000256" key="3">
    <source>
        <dbReference type="ARBA" id="ARBA00005174"/>
    </source>
</evidence>
<dbReference type="EMBL" id="CP009455">
    <property type="protein sequence ID" value="AIR89319.1"/>
    <property type="molecule type" value="Genomic_DNA"/>
</dbReference>
<dbReference type="HAMAP" id="MF_00138">
    <property type="entry name" value="GARS"/>
    <property type="match status" value="1"/>
</dbReference>
<proteinExistence type="inferred from homology"/>
<organism evidence="20 21">
    <name type="scientific">Pseudomonas cremoricolorata</name>
    <dbReference type="NCBI Taxonomy" id="157783"/>
    <lineage>
        <taxon>Bacteria</taxon>
        <taxon>Pseudomonadati</taxon>
        <taxon>Pseudomonadota</taxon>
        <taxon>Gammaproteobacteria</taxon>
        <taxon>Pseudomonadales</taxon>
        <taxon>Pseudomonadaceae</taxon>
        <taxon>Pseudomonas</taxon>
    </lineage>
</organism>
<evidence type="ECO:0000313" key="21">
    <source>
        <dbReference type="Proteomes" id="UP000029493"/>
    </source>
</evidence>
<dbReference type="SMART" id="SM01209">
    <property type="entry name" value="GARS_A"/>
    <property type="match status" value="1"/>
</dbReference>
<dbReference type="OrthoDB" id="9807240at2"/>
<evidence type="ECO:0000256" key="5">
    <source>
        <dbReference type="ARBA" id="ARBA00020605"/>
    </source>
</evidence>
<comment type="catalytic activity">
    <reaction evidence="17">
        <text>5-phospho-beta-D-ribosylamine + glycine + ATP = N(1)-(5-phospho-beta-D-ribosyl)glycinamide + ADP + phosphate + H(+)</text>
        <dbReference type="Rhea" id="RHEA:17453"/>
        <dbReference type="ChEBI" id="CHEBI:15378"/>
        <dbReference type="ChEBI" id="CHEBI:30616"/>
        <dbReference type="ChEBI" id="CHEBI:43474"/>
        <dbReference type="ChEBI" id="CHEBI:57305"/>
        <dbReference type="ChEBI" id="CHEBI:58681"/>
        <dbReference type="ChEBI" id="CHEBI:143788"/>
        <dbReference type="ChEBI" id="CHEBI:456216"/>
        <dbReference type="EC" id="6.3.4.13"/>
    </reaction>
</comment>
<evidence type="ECO:0000256" key="2">
    <source>
        <dbReference type="ARBA" id="ARBA00001946"/>
    </source>
</evidence>
<dbReference type="FunFam" id="3.30.1490.20:FF:000006">
    <property type="entry name" value="phosphoribosylamine--glycine ligase, chloroplastic-like"/>
    <property type="match status" value="1"/>
</dbReference>
<dbReference type="Gene3D" id="3.30.470.20">
    <property type="entry name" value="ATP-grasp fold, B domain"/>
    <property type="match status" value="1"/>
</dbReference>
<comment type="cofactor">
    <cofactor evidence="2">
        <name>Mg(2+)</name>
        <dbReference type="ChEBI" id="CHEBI:18420"/>
    </cofactor>
</comment>
<dbReference type="KEGG" id="psw:LK03_08520"/>
<evidence type="ECO:0000256" key="6">
    <source>
        <dbReference type="ARBA" id="ARBA00022598"/>
    </source>
</evidence>
<evidence type="ECO:0000256" key="17">
    <source>
        <dbReference type="HAMAP-Rule" id="MF_00138"/>
    </source>
</evidence>
<keyword evidence="21" id="KW-1185">Reference proteome</keyword>
<keyword evidence="9 17" id="KW-0658">Purine biosynthesis</keyword>
<dbReference type="FunFam" id="3.40.50.20:FF:000006">
    <property type="entry name" value="Phosphoribosylamine--glycine ligase, chloroplastic"/>
    <property type="match status" value="1"/>
</dbReference>
<dbReference type="InterPro" id="IPR020562">
    <property type="entry name" value="PRibGlycinamide_synth_N"/>
</dbReference>
<name>A0A089WQ84_9PSED</name>
<evidence type="ECO:0000256" key="1">
    <source>
        <dbReference type="ARBA" id="ARBA00001936"/>
    </source>
</evidence>
<evidence type="ECO:0000256" key="4">
    <source>
        <dbReference type="ARBA" id="ARBA00013255"/>
    </source>
</evidence>
<dbReference type="SUPFAM" id="SSF52440">
    <property type="entry name" value="PreATP-grasp domain"/>
    <property type="match status" value="1"/>
</dbReference>
<dbReference type="UniPathway" id="UPA00074">
    <property type="reaction ID" value="UER00125"/>
</dbReference>
<keyword evidence="12" id="KW-0464">Manganese</keyword>
<keyword evidence="10 18" id="KW-0067">ATP-binding</keyword>
<dbReference type="FunFam" id="3.30.470.20:FF:000031">
    <property type="entry name" value="Phosphoribosylamine--glycine ligase"/>
    <property type="match status" value="1"/>
</dbReference>
<dbReference type="GO" id="GO:0004637">
    <property type="term" value="F:phosphoribosylamine-glycine ligase activity"/>
    <property type="evidence" value="ECO:0007669"/>
    <property type="project" value="UniProtKB-UniRule"/>
</dbReference>
<dbReference type="InterPro" id="IPR020560">
    <property type="entry name" value="PRibGlycinamide_synth_C-dom"/>
</dbReference>
<dbReference type="SMART" id="SM01210">
    <property type="entry name" value="GARS_C"/>
    <property type="match status" value="1"/>
</dbReference>
<evidence type="ECO:0000256" key="11">
    <source>
        <dbReference type="ARBA" id="ARBA00022842"/>
    </source>
</evidence>
<keyword evidence="8 18" id="KW-0547">Nucleotide-binding</keyword>
<comment type="pathway">
    <text evidence="3 17">Purine metabolism; IMP biosynthesis via de novo pathway; N(1)-(5-phospho-D-ribosyl)glycinamide from 5-phospho-alpha-D-ribose 1-diphosphate: step 2/2.</text>
</comment>
<dbReference type="PROSITE" id="PS00184">
    <property type="entry name" value="GARS"/>
    <property type="match status" value="1"/>
</dbReference>
<evidence type="ECO:0000256" key="8">
    <source>
        <dbReference type="ARBA" id="ARBA00022741"/>
    </source>
</evidence>
<keyword evidence="11" id="KW-0460">Magnesium</keyword>
<dbReference type="GO" id="GO:0005524">
    <property type="term" value="F:ATP binding"/>
    <property type="evidence" value="ECO:0007669"/>
    <property type="project" value="UniProtKB-UniRule"/>
</dbReference>
<evidence type="ECO:0000256" key="10">
    <source>
        <dbReference type="ARBA" id="ARBA00022840"/>
    </source>
</evidence>
<dbReference type="SUPFAM" id="SSF51246">
    <property type="entry name" value="Rudiment single hybrid motif"/>
    <property type="match status" value="1"/>
</dbReference>
<dbReference type="InterPro" id="IPR020559">
    <property type="entry name" value="PRibGlycinamide_synth_CS"/>
</dbReference>
<dbReference type="Gene3D" id="3.90.600.10">
    <property type="entry name" value="Phosphoribosylglycinamide synthetase, C-terminal domain"/>
    <property type="match status" value="1"/>
</dbReference>
<dbReference type="PANTHER" id="PTHR43472">
    <property type="entry name" value="PHOSPHORIBOSYLAMINE--GLYCINE LIGASE"/>
    <property type="match status" value="1"/>
</dbReference>
<comment type="cofactor">
    <cofactor evidence="1">
        <name>Mn(2+)</name>
        <dbReference type="ChEBI" id="CHEBI:29035"/>
    </cofactor>
</comment>
<protein>
    <recommendedName>
        <fullName evidence="5 17">Phosphoribosylamine--glycine ligase</fullName>
        <ecNumber evidence="4 17">6.3.4.13</ecNumber>
    </recommendedName>
    <alternativeName>
        <fullName evidence="16 17">GARS</fullName>
    </alternativeName>
    <alternativeName>
        <fullName evidence="14 17">Glycinamide ribonucleotide synthetase</fullName>
    </alternativeName>
    <alternativeName>
        <fullName evidence="15 17">Phosphoribosylglycinamide synthetase</fullName>
    </alternativeName>
</protein>
<dbReference type="Pfam" id="PF01071">
    <property type="entry name" value="GARS_A"/>
    <property type="match status" value="1"/>
</dbReference>
<dbReference type="AlphaFoldDB" id="A0A089WQ84"/>
<gene>
    <name evidence="17" type="primary">purD</name>
    <name evidence="20" type="ORF">LK03_08520</name>
</gene>
<dbReference type="GO" id="GO:0006189">
    <property type="term" value="P:'de novo' IMP biosynthetic process"/>
    <property type="evidence" value="ECO:0007669"/>
    <property type="project" value="UniProtKB-UniRule"/>
</dbReference>
<reference evidence="20 21" key="1">
    <citation type="submission" date="2014-09" db="EMBL/GenBank/DDBJ databases">
        <authorList>
            <person name="Chan K.-G."/>
        </authorList>
    </citation>
    <scope>NUCLEOTIDE SEQUENCE [LARGE SCALE GENOMIC DNA]</scope>
    <source>
        <strain evidence="20 21">ND07</strain>
    </source>
</reference>
<evidence type="ECO:0000256" key="7">
    <source>
        <dbReference type="ARBA" id="ARBA00022723"/>
    </source>
</evidence>
<keyword evidence="7" id="KW-0479">Metal-binding</keyword>
<dbReference type="Proteomes" id="UP000029493">
    <property type="component" value="Chromosome"/>
</dbReference>
<evidence type="ECO:0000259" key="19">
    <source>
        <dbReference type="PROSITE" id="PS50975"/>
    </source>
</evidence>
<dbReference type="EC" id="6.3.4.13" evidence="4 17"/>
<evidence type="ECO:0000256" key="14">
    <source>
        <dbReference type="ARBA" id="ARBA00042242"/>
    </source>
</evidence>
<dbReference type="InterPro" id="IPR016185">
    <property type="entry name" value="PreATP-grasp_dom_sf"/>
</dbReference>
<dbReference type="Pfam" id="PF02843">
    <property type="entry name" value="GARS_C"/>
    <property type="match status" value="1"/>
</dbReference>
<accession>A0A089WQ84</accession>
<keyword evidence="6 17" id="KW-0436">Ligase</keyword>
<dbReference type="NCBIfam" id="TIGR00877">
    <property type="entry name" value="purD"/>
    <property type="match status" value="1"/>
</dbReference>
<feature type="domain" description="ATP-grasp" evidence="19">
    <location>
        <begin position="108"/>
        <end position="315"/>
    </location>
</feature>
<dbReference type="InterPro" id="IPR013815">
    <property type="entry name" value="ATP_grasp_subdomain_1"/>
</dbReference>
<sequence length="431" mass="45886">MKVLIIGSGGREHALAWKVAQDPRVEKVFVAPGNAGTAIEAKCENVAIGVTDIERLADFAEGNVQMTIVGPEAPLVAGVVDLFRRRNLDCFGPTQAAAQLEGSKAFAKDFLARHQIPTAEYQNFTEIEPALAYLREKGAPIVIKADGLAAGKGVIVAMTLQEAEDAVRDMLAGNAFGDAGSRVVIEEFLDGEEASFIVMVDGHNVLPMATSQDHKRVGNQDTGPNTGGMGAYSPAPVVTAEVHQRVMDQVIWPTVRGMAEEGNVYTGFLYAGLMIDKAGNPKVIEFNCRFGDPETQPIMLRLESSLVLLMEAAFAKALDKVEAQWNPQPSLGVVLAAGGYPGDYGKGQVIEGLEAAAKLDGKVFHAGTALQDGQVVANGGRVLCATALGQTVADAQAHAYRLAGLVSWAESFYRTDIGYRAIARERGEHHD</sequence>
<dbReference type="eggNOG" id="COG0151">
    <property type="taxonomic scope" value="Bacteria"/>
</dbReference>
<dbReference type="Pfam" id="PF02844">
    <property type="entry name" value="GARS_N"/>
    <property type="match status" value="1"/>
</dbReference>
<dbReference type="InterPro" id="IPR037123">
    <property type="entry name" value="PRibGlycinamide_synth_C_sf"/>
</dbReference>
<dbReference type="InterPro" id="IPR011761">
    <property type="entry name" value="ATP-grasp"/>
</dbReference>
<dbReference type="GO" id="GO:0046872">
    <property type="term" value="F:metal ion binding"/>
    <property type="evidence" value="ECO:0007669"/>
    <property type="project" value="UniProtKB-KW"/>
</dbReference>
<dbReference type="Gene3D" id="3.30.1490.20">
    <property type="entry name" value="ATP-grasp fold, A domain"/>
    <property type="match status" value="1"/>
</dbReference>
<dbReference type="InterPro" id="IPR000115">
    <property type="entry name" value="PRibGlycinamide_synth"/>
</dbReference>
<evidence type="ECO:0000256" key="16">
    <source>
        <dbReference type="ARBA" id="ARBA00079592"/>
    </source>
</evidence>
<evidence type="ECO:0000256" key="13">
    <source>
        <dbReference type="ARBA" id="ARBA00038345"/>
    </source>
</evidence>
<dbReference type="InterPro" id="IPR011054">
    <property type="entry name" value="Rudment_hybrid_motif"/>
</dbReference>
<evidence type="ECO:0000313" key="20">
    <source>
        <dbReference type="EMBL" id="AIR89319.1"/>
    </source>
</evidence>
<dbReference type="PROSITE" id="PS50975">
    <property type="entry name" value="ATP_GRASP"/>
    <property type="match status" value="1"/>
</dbReference>
<dbReference type="FunFam" id="3.90.600.10:FF:000001">
    <property type="entry name" value="Trifunctional purine biosynthetic protein adenosine-3"/>
    <property type="match status" value="1"/>
</dbReference>
<evidence type="ECO:0000256" key="12">
    <source>
        <dbReference type="ARBA" id="ARBA00023211"/>
    </source>
</evidence>
<dbReference type="SUPFAM" id="SSF56059">
    <property type="entry name" value="Glutathione synthetase ATP-binding domain-like"/>
    <property type="match status" value="1"/>
</dbReference>
<dbReference type="Gene3D" id="3.40.50.20">
    <property type="match status" value="1"/>
</dbReference>
<dbReference type="STRING" id="157783.LK03_08520"/>